<feature type="region of interest" description="Disordered" evidence="6">
    <location>
        <begin position="490"/>
        <end position="596"/>
    </location>
</feature>
<reference evidence="8" key="1">
    <citation type="journal article" date="2021" name="PeerJ">
        <title>Extensive microbial diversity within the chicken gut microbiome revealed by metagenomics and culture.</title>
        <authorList>
            <person name="Gilroy R."/>
            <person name="Ravi A."/>
            <person name="Getino M."/>
            <person name="Pursley I."/>
            <person name="Horton D.L."/>
            <person name="Alikhan N.F."/>
            <person name="Baker D."/>
            <person name="Gharbi K."/>
            <person name="Hall N."/>
            <person name="Watson M."/>
            <person name="Adriaenssens E.M."/>
            <person name="Foster-Nyarko E."/>
            <person name="Jarju S."/>
            <person name="Secka A."/>
            <person name="Antonio M."/>
            <person name="Oren A."/>
            <person name="Chaudhuri R.R."/>
            <person name="La Ragione R."/>
            <person name="Hildebrand F."/>
            <person name="Pallen M.J."/>
        </authorList>
    </citation>
    <scope>NUCLEOTIDE SEQUENCE</scope>
    <source>
        <strain evidence="8">2239</strain>
    </source>
</reference>
<feature type="compositionally biased region" description="Basic residues" evidence="6">
    <location>
        <begin position="494"/>
        <end position="518"/>
    </location>
</feature>
<feature type="compositionally biased region" description="Low complexity" evidence="6">
    <location>
        <begin position="529"/>
        <end position="543"/>
    </location>
</feature>
<dbReference type="InterPro" id="IPR001261">
    <property type="entry name" value="ArgE/DapE_CS"/>
</dbReference>
<evidence type="ECO:0000256" key="5">
    <source>
        <dbReference type="ARBA" id="ARBA00022833"/>
    </source>
</evidence>
<keyword evidence="2" id="KW-0645">Protease</keyword>
<feature type="compositionally biased region" description="Basic residues" evidence="6">
    <location>
        <begin position="544"/>
        <end position="565"/>
    </location>
</feature>
<dbReference type="EMBL" id="DXFW01000034">
    <property type="protein sequence ID" value="HIX06393.1"/>
    <property type="molecule type" value="Genomic_DNA"/>
</dbReference>
<dbReference type="Gene3D" id="3.40.630.10">
    <property type="entry name" value="Zn peptidases"/>
    <property type="match status" value="1"/>
</dbReference>
<evidence type="ECO:0000313" key="9">
    <source>
        <dbReference type="Proteomes" id="UP000824193"/>
    </source>
</evidence>
<organism evidence="8 9">
    <name type="scientific">Candidatus Allofournierella pullicola</name>
    <dbReference type="NCBI Taxonomy" id="2838596"/>
    <lineage>
        <taxon>Bacteria</taxon>
        <taxon>Bacillati</taxon>
        <taxon>Bacillota</taxon>
        <taxon>Clostridia</taxon>
        <taxon>Eubacteriales</taxon>
        <taxon>Oscillospiraceae</taxon>
        <taxon>Allofournierella</taxon>
    </lineage>
</organism>
<name>A0A9D1V5N1_9FIRM</name>
<dbReference type="Gene3D" id="3.30.70.360">
    <property type="match status" value="1"/>
</dbReference>
<dbReference type="InterPro" id="IPR047177">
    <property type="entry name" value="Pept_M20A"/>
</dbReference>
<evidence type="ECO:0000256" key="3">
    <source>
        <dbReference type="ARBA" id="ARBA00022723"/>
    </source>
</evidence>
<evidence type="ECO:0000313" key="8">
    <source>
        <dbReference type="EMBL" id="HIX06393.1"/>
    </source>
</evidence>
<dbReference type="GO" id="GO:0006508">
    <property type="term" value="P:proteolysis"/>
    <property type="evidence" value="ECO:0007669"/>
    <property type="project" value="UniProtKB-KW"/>
</dbReference>
<evidence type="ECO:0000256" key="6">
    <source>
        <dbReference type="SAM" id="MobiDB-lite"/>
    </source>
</evidence>
<gene>
    <name evidence="8" type="ORF">H9865_09925</name>
</gene>
<proteinExistence type="inferred from homology"/>
<comment type="similarity">
    <text evidence="1">Belongs to the peptidase M20A family.</text>
</comment>
<accession>A0A9D1V5N1</accession>
<dbReference type="InterPro" id="IPR036264">
    <property type="entry name" value="Bact_exopeptidase_dim_dom"/>
</dbReference>
<dbReference type="Pfam" id="PF07687">
    <property type="entry name" value="M20_dimer"/>
    <property type="match status" value="1"/>
</dbReference>
<keyword evidence="4" id="KW-0378">Hydrolase</keyword>
<dbReference type="PANTHER" id="PTHR45962:SF1">
    <property type="entry name" value="N-FATTY-ACYL-AMINO ACID SYNTHASE_HYDROLASE PM20D1"/>
    <property type="match status" value="1"/>
</dbReference>
<evidence type="ECO:0000256" key="2">
    <source>
        <dbReference type="ARBA" id="ARBA00022670"/>
    </source>
</evidence>
<feature type="compositionally biased region" description="Low complexity" evidence="6">
    <location>
        <begin position="580"/>
        <end position="596"/>
    </location>
</feature>
<keyword evidence="3" id="KW-0479">Metal-binding</keyword>
<reference evidence="8" key="2">
    <citation type="submission" date="2021-04" db="EMBL/GenBank/DDBJ databases">
        <authorList>
            <person name="Gilroy R."/>
        </authorList>
    </citation>
    <scope>NUCLEOTIDE SEQUENCE</scope>
    <source>
        <strain evidence="8">2239</strain>
    </source>
</reference>
<dbReference type="AlphaFoldDB" id="A0A9D1V5N1"/>
<dbReference type="GO" id="GO:0046872">
    <property type="term" value="F:metal ion binding"/>
    <property type="evidence" value="ECO:0007669"/>
    <property type="project" value="UniProtKB-KW"/>
</dbReference>
<dbReference type="GO" id="GO:0008233">
    <property type="term" value="F:peptidase activity"/>
    <property type="evidence" value="ECO:0007669"/>
    <property type="project" value="UniProtKB-KW"/>
</dbReference>
<dbReference type="InterPro" id="IPR011650">
    <property type="entry name" value="Peptidase_M20_dimer"/>
</dbReference>
<dbReference type="InterPro" id="IPR002933">
    <property type="entry name" value="Peptidase_M20"/>
</dbReference>
<dbReference type="SUPFAM" id="SSF53187">
    <property type="entry name" value="Zn-dependent exopeptidases"/>
    <property type="match status" value="1"/>
</dbReference>
<dbReference type="PROSITE" id="PS00758">
    <property type="entry name" value="ARGE_DAPE_CPG2_1"/>
    <property type="match status" value="1"/>
</dbReference>
<evidence type="ECO:0000259" key="7">
    <source>
        <dbReference type="Pfam" id="PF07687"/>
    </source>
</evidence>
<sequence>MNFVWLLWGLCALVLLVLALIAAAAVRAARMKPTGAVKAQFPEADMARAQKYAEGLAELVRCETVSFRGQTDRRKFTAFHKVLRRTFPRLHRTAEIIELDGSLLYKITGTAPGQKPPILLMSHQDVVAAEGEWPHEPFSGDIADGAVWGRGTVDTKGSLFCIMQSVEELLENGWKPECDVYIASSCTEEWSGDGAPATAAWLKEHGVHLGLLLDEGGMIMEGPMAGVRGRYGMVGVVEKGYADVKLVAKDDGGHASAPGRNTALVRLAKLMCQVEKHYPFRARFSPTLREMFRRMAPNMKFGMRLVLGNLWLFEPLLCFVLPRVNHLAGAMMRTTCAFTTAKGSDGLNVLPQEAYVTANMRCIPHQPTDESIAILAKLAKKYGVEAEVIYQDAVPPVADYHAAPFKLLEETMAKVYPGYDVCPYIMTGGTDARFYKEVTDNALRFAPLEINHQQHTSIHAAAENLSVLALPPAVDFYKQLLESYCTLEEGRRPEAKKRARPAAKKPAARKPAAKKTAAKKAEDGQAVSEAAPAEGAEAAPAKKPAAKKPAARKPAAKKAAPKKAAKAPAEPASAGEMSPDEAPAPQAEAPAEPATV</sequence>
<dbReference type="PANTHER" id="PTHR45962">
    <property type="entry name" value="N-FATTY-ACYL-AMINO ACID SYNTHASE/HYDROLASE PM20D1"/>
    <property type="match status" value="1"/>
</dbReference>
<dbReference type="SUPFAM" id="SSF55031">
    <property type="entry name" value="Bacterial exopeptidase dimerisation domain"/>
    <property type="match status" value="1"/>
</dbReference>
<dbReference type="Proteomes" id="UP000824193">
    <property type="component" value="Unassembled WGS sequence"/>
</dbReference>
<evidence type="ECO:0000256" key="4">
    <source>
        <dbReference type="ARBA" id="ARBA00022801"/>
    </source>
</evidence>
<evidence type="ECO:0000256" key="1">
    <source>
        <dbReference type="ARBA" id="ARBA00006247"/>
    </source>
</evidence>
<protein>
    <submittedName>
        <fullName evidence="8">M20/M25/M40 family metallo-hydrolase</fullName>
    </submittedName>
</protein>
<comment type="caution">
    <text evidence="8">The sequence shown here is derived from an EMBL/GenBank/DDBJ whole genome shotgun (WGS) entry which is preliminary data.</text>
</comment>
<dbReference type="Pfam" id="PF01546">
    <property type="entry name" value="Peptidase_M20"/>
    <property type="match status" value="1"/>
</dbReference>
<keyword evidence="5" id="KW-0862">Zinc</keyword>
<feature type="domain" description="Peptidase M20 dimerisation" evidence="7">
    <location>
        <begin position="238"/>
        <end position="385"/>
    </location>
</feature>
<dbReference type="Gene3D" id="1.10.150.900">
    <property type="match status" value="1"/>
</dbReference>